<dbReference type="Proteomes" id="UP000001194">
    <property type="component" value="Unassembled WGS sequence"/>
</dbReference>
<gene>
    <name evidence="1" type="ORF">LACBIDRAFT_315621</name>
</gene>
<dbReference type="KEGG" id="lbc:LACBIDRAFT_315621"/>
<dbReference type="EMBL" id="DS547096">
    <property type="protein sequence ID" value="EDR11146.1"/>
    <property type="molecule type" value="Genomic_DNA"/>
</dbReference>
<reference evidence="1 2" key="1">
    <citation type="journal article" date="2008" name="Nature">
        <title>The genome of Laccaria bicolor provides insights into mycorrhizal symbiosis.</title>
        <authorList>
            <person name="Martin F."/>
            <person name="Aerts A."/>
            <person name="Ahren D."/>
            <person name="Brun A."/>
            <person name="Danchin E.G.J."/>
            <person name="Duchaussoy F."/>
            <person name="Gibon J."/>
            <person name="Kohler A."/>
            <person name="Lindquist E."/>
            <person name="Pereda V."/>
            <person name="Salamov A."/>
            <person name="Shapiro H.J."/>
            <person name="Wuyts J."/>
            <person name="Blaudez D."/>
            <person name="Buee M."/>
            <person name="Brokstein P."/>
            <person name="Canbaeck B."/>
            <person name="Cohen D."/>
            <person name="Courty P.E."/>
            <person name="Coutinho P.M."/>
            <person name="Delaruelle C."/>
            <person name="Detter J.C."/>
            <person name="Deveau A."/>
            <person name="DiFazio S."/>
            <person name="Duplessis S."/>
            <person name="Fraissinet-Tachet L."/>
            <person name="Lucic E."/>
            <person name="Frey-Klett P."/>
            <person name="Fourrey C."/>
            <person name="Feussner I."/>
            <person name="Gay G."/>
            <person name="Grimwood J."/>
            <person name="Hoegger P.J."/>
            <person name="Jain P."/>
            <person name="Kilaru S."/>
            <person name="Labbe J."/>
            <person name="Lin Y.C."/>
            <person name="Legue V."/>
            <person name="Le Tacon F."/>
            <person name="Marmeisse R."/>
            <person name="Melayah D."/>
            <person name="Montanini B."/>
            <person name="Muratet M."/>
            <person name="Nehls U."/>
            <person name="Niculita-Hirzel H."/>
            <person name="Oudot-Le Secq M.P."/>
            <person name="Peter M."/>
            <person name="Quesneville H."/>
            <person name="Rajashekar B."/>
            <person name="Reich M."/>
            <person name="Rouhier N."/>
            <person name="Schmutz J."/>
            <person name="Yin T."/>
            <person name="Chalot M."/>
            <person name="Henrissat B."/>
            <person name="Kuees U."/>
            <person name="Lucas S."/>
            <person name="Van de Peer Y."/>
            <person name="Podila G.K."/>
            <person name="Polle A."/>
            <person name="Pukkila P.J."/>
            <person name="Richardson P.M."/>
            <person name="Rouze P."/>
            <person name="Sanders I.R."/>
            <person name="Stajich J.E."/>
            <person name="Tunlid A."/>
            <person name="Tuskan G."/>
            <person name="Grigoriev I.V."/>
        </authorList>
    </citation>
    <scope>NUCLEOTIDE SEQUENCE [LARGE SCALE GENOMIC DNA]</scope>
    <source>
        <strain evidence="2">S238N-H82 / ATCC MYA-4686</strain>
    </source>
</reference>
<accession>B0D2S7</accession>
<evidence type="ECO:0000313" key="1">
    <source>
        <dbReference type="EMBL" id="EDR11146.1"/>
    </source>
</evidence>
<dbReference type="HOGENOM" id="CLU_2109445_0_0_1"/>
<organism evidence="2">
    <name type="scientific">Laccaria bicolor (strain S238N-H82 / ATCC MYA-4686)</name>
    <name type="common">Bicoloured deceiver</name>
    <name type="synonym">Laccaria laccata var. bicolor</name>
    <dbReference type="NCBI Taxonomy" id="486041"/>
    <lineage>
        <taxon>Eukaryota</taxon>
        <taxon>Fungi</taxon>
        <taxon>Dikarya</taxon>
        <taxon>Basidiomycota</taxon>
        <taxon>Agaricomycotina</taxon>
        <taxon>Agaricomycetes</taxon>
        <taxon>Agaricomycetidae</taxon>
        <taxon>Agaricales</taxon>
        <taxon>Agaricineae</taxon>
        <taxon>Hydnangiaceae</taxon>
        <taxon>Laccaria</taxon>
    </lineage>
</organism>
<protein>
    <submittedName>
        <fullName evidence="1">Predicted protein</fullName>
    </submittedName>
</protein>
<dbReference type="AlphaFoldDB" id="B0D2S7"/>
<sequence length="115" mass="13097">MVPDPPFQSRPTDMLEAAVHVSFTAIAAKKLGLVKSIFALVPHRLHCPPLTLTPLTTIYHHPTSTAGTTFRLPNESRHMILVHLWYNKMCGLNVFEGFRSFQRLQKRPKITLMFS</sequence>
<name>B0D2S7_LACBS</name>
<dbReference type="InParanoid" id="B0D2S7"/>
<evidence type="ECO:0000313" key="2">
    <source>
        <dbReference type="Proteomes" id="UP000001194"/>
    </source>
</evidence>
<dbReference type="RefSeq" id="XP_001878447.1">
    <property type="nucleotide sequence ID" value="XM_001878412.1"/>
</dbReference>
<proteinExistence type="predicted"/>
<dbReference type="GeneID" id="6073820"/>
<keyword evidence="2" id="KW-1185">Reference proteome</keyword>